<name>A0A074J6F1_9RHOB</name>
<proteinExistence type="predicted"/>
<keyword evidence="1" id="KW-0732">Signal</keyword>
<evidence type="ECO:0000256" key="1">
    <source>
        <dbReference type="SAM" id="SignalP"/>
    </source>
</evidence>
<accession>A0A074J6F1</accession>
<keyword evidence="3" id="KW-1185">Reference proteome</keyword>
<dbReference type="eggNOG" id="ENOG503339E">
    <property type="taxonomic scope" value="Bacteria"/>
</dbReference>
<comment type="caution">
    <text evidence="2">The sequence shown here is derived from an EMBL/GenBank/DDBJ whole genome shotgun (WGS) entry which is preliminary data.</text>
</comment>
<protein>
    <submittedName>
        <fullName evidence="2">Uncharacterized protein</fullName>
    </submittedName>
</protein>
<feature type="signal peptide" evidence="1">
    <location>
        <begin position="1"/>
        <end position="19"/>
    </location>
</feature>
<reference evidence="2 3" key="1">
    <citation type="submission" date="2013-07" db="EMBL/GenBank/DDBJ databases">
        <title>Thioclava pacifica DSM 10166 Genome Sequencing.</title>
        <authorList>
            <person name="Lai Q."/>
            <person name="Shao Z."/>
        </authorList>
    </citation>
    <scope>NUCLEOTIDE SEQUENCE [LARGE SCALE GENOMIC DNA]</scope>
    <source>
        <strain evidence="2 3">DSM 10166</strain>
    </source>
</reference>
<evidence type="ECO:0000313" key="3">
    <source>
        <dbReference type="Proteomes" id="UP000027432"/>
    </source>
</evidence>
<dbReference type="EMBL" id="AUND01000023">
    <property type="protein sequence ID" value="KEO53086.1"/>
    <property type="molecule type" value="Genomic_DNA"/>
</dbReference>
<dbReference type="STRING" id="1353537.TP2_09095"/>
<sequence>MLHKMIGLSLGFVLVIALAQRAPAETAACGLRADLVAQLQTRYFETRRAIALAENNAVLEIFASESGSWTILVTRASGQSCLIASGEAFETLAETLPRQDTAL</sequence>
<gene>
    <name evidence="2" type="ORF">TP2_09095</name>
</gene>
<dbReference type="Proteomes" id="UP000027432">
    <property type="component" value="Unassembled WGS sequence"/>
</dbReference>
<feature type="chain" id="PRO_5001696044" evidence="1">
    <location>
        <begin position="20"/>
        <end position="103"/>
    </location>
</feature>
<organism evidence="2 3">
    <name type="scientific">Thioclava pacifica DSM 10166</name>
    <dbReference type="NCBI Taxonomy" id="1353537"/>
    <lineage>
        <taxon>Bacteria</taxon>
        <taxon>Pseudomonadati</taxon>
        <taxon>Pseudomonadota</taxon>
        <taxon>Alphaproteobacteria</taxon>
        <taxon>Rhodobacterales</taxon>
        <taxon>Paracoccaceae</taxon>
        <taxon>Thioclava</taxon>
    </lineage>
</organism>
<evidence type="ECO:0000313" key="2">
    <source>
        <dbReference type="EMBL" id="KEO53086.1"/>
    </source>
</evidence>
<dbReference type="AlphaFoldDB" id="A0A074J6F1"/>